<evidence type="ECO:0000256" key="4">
    <source>
        <dbReference type="ARBA" id="ARBA00022692"/>
    </source>
</evidence>
<evidence type="ECO:0000256" key="9">
    <source>
        <dbReference type="ARBA" id="ARBA00023224"/>
    </source>
</evidence>
<keyword evidence="9" id="KW-0807">Transducer</keyword>
<reference evidence="12" key="1">
    <citation type="submission" date="2025-08" db="UniProtKB">
        <authorList>
            <consortium name="RefSeq"/>
        </authorList>
    </citation>
    <scope>IDENTIFICATION</scope>
</reference>
<keyword evidence="8" id="KW-0675">Receptor</keyword>
<keyword evidence="11" id="KW-1185">Reference proteome</keyword>
<keyword evidence="5" id="KW-0552">Olfaction</keyword>
<dbReference type="Proteomes" id="UP000515204">
    <property type="component" value="Unplaced"/>
</dbReference>
<dbReference type="GO" id="GO:0004984">
    <property type="term" value="F:olfactory receptor activity"/>
    <property type="evidence" value="ECO:0007669"/>
    <property type="project" value="InterPro"/>
</dbReference>
<dbReference type="InterPro" id="IPR004117">
    <property type="entry name" value="7tm6_olfct_rcpt"/>
</dbReference>
<evidence type="ECO:0000256" key="10">
    <source>
        <dbReference type="SAM" id="Phobius"/>
    </source>
</evidence>
<dbReference type="AlphaFoldDB" id="A0A6P3XSK7"/>
<dbReference type="OrthoDB" id="6765072at2759"/>
<feature type="transmembrane region" description="Helical" evidence="10">
    <location>
        <begin position="178"/>
        <end position="206"/>
    </location>
</feature>
<evidence type="ECO:0000256" key="2">
    <source>
        <dbReference type="ARBA" id="ARBA00022475"/>
    </source>
</evidence>
<dbReference type="PANTHER" id="PTHR21137">
    <property type="entry name" value="ODORANT RECEPTOR"/>
    <property type="match status" value="1"/>
</dbReference>
<evidence type="ECO:0000256" key="1">
    <source>
        <dbReference type="ARBA" id="ARBA00004651"/>
    </source>
</evidence>
<evidence type="ECO:0000313" key="12">
    <source>
        <dbReference type="RefSeq" id="XP_014481495.1"/>
    </source>
</evidence>
<evidence type="ECO:0000256" key="6">
    <source>
        <dbReference type="ARBA" id="ARBA00022989"/>
    </source>
</evidence>
<keyword evidence="7 10" id="KW-0472">Membrane</keyword>
<gene>
    <name evidence="12" type="primary">LOC106747953</name>
</gene>
<evidence type="ECO:0000256" key="7">
    <source>
        <dbReference type="ARBA" id="ARBA00023136"/>
    </source>
</evidence>
<accession>A0A6P3XSK7</accession>
<keyword evidence="3" id="KW-0716">Sensory transduction</keyword>
<dbReference type="PANTHER" id="PTHR21137:SF35">
    <property type="entry name" value="ODORANT RECEPTOR 19A-RELATED"/>
    <property type="match status" value="1"/>
</dbReference>
<evidence type="ECO:0000256" key="3">
    <source>
        <dbReference type="ARBA" id="ARBA00022606"/>
    </source>
</evidence>
<dbReference type="GO" id="GO:0005549">
    <property type="term" value="F:odorant binding"/>
    <property type="evidence" value="ECO:0007669"/>
    <property type="project" value="InterPro"/>
</dbReference>
<dbReference type="RefSeq" id="XP_014481495.1">
    <property type="nucleotide sequence ID" value="XM_014626009.1"/>
</dbReference>
<sequence>MVFTSTVSPSLQIGLRFLGVWCDVSYTVLNGLVYLLSLLIIQCFQYLYTYAHCTTGELQNLVDSLPATINNSLTIVKLMTLWKNRRVVRELLDAMDTDWRECASIEQHLHLMATKAGVSHFCSNALFGFNTFAGALYFMADTAIAIVHQAGGDNDTSRPLPVKILLPFEVDHSPIYELLVVFLFTQSILNVYTVSFVNVLLLTLILHASGQIDIIREELITISEEMPYYGSSGHTLGILVLFKALAELEKRIMSCLPTYYDITQRIITIDPWSLKNGRKHVGMRSRDWTMLSQFIVHESTMRAVTLVSLHFLGIVNR</sequence>
<evidence type="ECO:0000313" key="11">
    <source>
        <dbReference type="Proteomes" id="UP000515204"/>
    </source>
</evidence>
<feature type="transmembrane region" description="Helical" evidence="10">
    <location>
        <begin position="24"/>
        <end position="48"/>
    </location>
</feature>
<evidence type="ECO:0000256" key="5">
    <source>
        <dbReference type="ARBA" id="ARBA00022725"/>
    </source>
</evidence>
<comment type="subcellular location">
    <subcellularLocation>
        <location evidence="1">Cell membrane</location>
        <topology evidence="1">Multi-pass membrane protein</topology>
    </subcellularLocation>
</comment>
<dbReference type="GO" id="GO:0007165">
    <property type="term" value="P:signal transduction"/>
    <property type="evidence" value="ECO:0007669"/>
    <property type="project" value="UniProtKB-KW"/>
</dbReference>
<keyword evidence="4 10" id="KW-0812">Transmembrane</keyword>
<dbReference type="GeneID" id="106747953"/>
<dbReference type="GO" id="GO:0005886">
    <property type="term" value="C:plasma membrane"/>
    <property type="evidence" value="ECO:0007669"/>
    <property type="project" value="UniProtKB-SubCell"/>
</dbReference>
<dbReference type="KEGG" id="dqu:106747953"/>
<keyword evidence="6 10" id="KW-1133">Transmembrane helix</keyword>
<evidence type="ECO:0000256" key="8">
    <source>
        <dbReference type="ARBA" id="ARBA00023170"/>
    </source>
</evidence>
<proteinExistence type="predicted"/>
<protein>
    <submittedName>
        <fullName evidence="12">Uncharacterized protein LOC106747953</fullName>
    </submittedName>
</protein>
<name>A0A6P3XSK7_DINQU</name>
<dbReference type="Pfam" id="PF02949">
    <property type="entry name" value="7tm_6"/>
    <property type="match status" value="1"/>
</dbReference>
<keyword evidence="2" id="KW-1003">Cell membrane</keyword>
<organism evidence="11 12">
    <name type="scientific">Dinoponera quadriceps</name>
    <name type="common">South American ant</name>
    <dbReference type="NCBI Taxonomy" id="609295"/>
    <lineage>
        <taxon>Eukaryota</taxon>
        <taxon>Metazoa</taxon>
        <taxon>Ecdysozoa</taxon>
        <taxon>Arthropoda</taxon>
        <taxon>Hexapoda</taxon>
        <taxon>Insecta</taxon>
        <taxon>Pterygota</taxon>
        <taxon>Neoptera</taxon>
        <taxon>Endopterygota</taxon>
        <taxon>Hymenoptera</taxon>
        <taxon>Apocrita</taxon>
        <taxon>Aculeata</taxon>
        <taxon>Formicoidea</taxon>
        <taxon>Formicidae</taxon>
        <taxon>Ponerinae</taxon>
        <taxon>Ponerini</taxon>
        <taxon>Dinoponera</taxon>
    </lineage>
</organism>